<keyword evidence="6" id="KW-0206">Cytoskeleton</keyword>
<dbReference type="Bgee" id="ENSNBRG00000007182">
    <property type="expression patterns" value="Expressed in brain and 6 other cell types or tissues"/>
</dbReference>
<evidence type="ECO:0000259" key="9">
    <source>
        <dbReference type="PROSITE" id="PS50003"/>
    </source>
</evidence>
<dbReference type="Ensembl" id="ENSNBRT00000009487.1">
    <property type="protein sequence ID" value="ENSNBRP00000009225.1"/>
    <property type="gene ID" value="ENSNBRG00000007182.1"/>
</dbReference>
<evidence type="ECO:0000256" key="4">
    <source>
        <dbReference type="ARBA" id="ARBA00022490"/>
    </source>
</evidence>
<feature type="compositionally biased region" description="Polar residues" evidence="8">
    <location>
        <begin position="102"/>
        <end position="117"/>
    </location>
</feature>
<dbReference type="SMART" id="SM00233">
    <property type="entry name" value="PH"/>
    <property type="match status" value="1"/>
</dbReference>
<name>A0A3Q4GIS6_NEOBR</name>
<dbReference type="Gene3D" id="3.10.20.90">
    <property type="entry name" value="Phosphatidylinositol 3-kinase Catalytic Subunit, Chain A, domain 1"/>
    <property type="match status" value="1"/>
</dbReference>
<organism evidence="11 12">
    <name type="scientific">Neolamprologus brichardi</name>
    <name type="common">Fairy cichlid</name>
    <name type="synonym">Lamprologus brichardi</name>
    <dbReference type="NCBI Taxonomy" id="32507"/>
    <lineage>
        <taxon>Eukaryota</taxon>
        <taxon>Metazoa</taxon>
        <taxon>Chordata</taxon>
        <taxon>Craniata</taxon>
        <taxon>Vertebrata</taxon>
        <taxon>Euteleostomi</taxon>
        <taxon>Actinopterygii</taxon>
        <taxon>Neopterygii</taxon>
        <taxon>Teleostei</taxon>
        <taxon>Neoteleostei</taxon>
        <taxon>Acanthomorphata</taxon>
        <taxon>Ovalentaria</taxon>
        <taxon>Cichlomorphae</taxon>
        <taxon>Cichliformes</taxon>
        <taxon>Cichlidae</taxon>
        <taxon>African cichlids</taxon>
        <taxon>Pseudocrenilabrinae</taxon>
        <taxon>Lamprologini</taxon>
        <taxon>Neolamprologus</taxon>
    </lineage>
</organism>
<dbReference type="GO" id="GO:0005829">
    <property type="term" value="C:cytosol"/>
    <property type="evidence" value="ECO:0007669"/>
    <property type="project" value="TreeGrafter"/>
</dbReference>
<dbReference type="PROSITE" id="PS50003">
    <property type="entry name" value="PH_DOMAIN"/>
    <property type="match status" value="1"/>
</dbReference>
<dbReference type="PANTHER" id="PTHR11243:SF15">
    <property type="entry name" value="RAS-ASSOCIATED AND PLECKSTRIN HOMOLOGY DOMAINS-CONTAINING PROTEIN 1"/>
    <property type="match status" value="1"/>
</dbReference>
<dbReference type="Proteomes" id="UP000261580">
    <property type="component" value="Unassembled WGS sequence"/>
</dbReference>
<dbReference type="InterPro" id="IPR029071">
    <property type="entry name" value="Ubiquitin-like_domsf"/>
</dbReference>
<dbReference type="GO" id="GO:0005856">
    <property type="term" value="C:cytoskeleton"/>
    <property type="evidence" value="ECO:0007669"/>
    <property type="project" value="UniProtKB-SubCell"/>
</dbReference>
<keyword evidence="12" id="KW-1185">Reference proteome</keyword>
<dbReference type="InterPro" id="IPR000159">
    <property type="entry name" value="RA_dom"/>
</dbReference>
<dbReference type="GeneTree" id="ENSGT00940000156552"/>
<dbReference type="GO" id="GO:0007165">
    <property type="term" value="P:signal transduction"/>
    <property type="evidence" value="ECO:0007669"/>
    <property type="project" value="InterPro"/>
</dbReference>
<feature type="region of interest" description="Disordered" evidence="8">
    <location>
        <begin position="1"/>
        <end position="26"/>
    </location>
</feature>
<dbReference type="Pfam" id="PF21989">
    <property type="entry name" value="RA_2"/>
    <property type="match status" value="1"/>
</dbReference>
<reference evidence="11" key="1">
    <citation type="submission" date="2025-08" db="UniProtKB">
        <authorList>
            <consortium name="Ensembl"/>
        </authorList>
    </citation>
    <scope>IDENTIFICATION</scope>
</reference>
<comment type="subcellular location">
    <subcellularLocation>
        <location evidence="1">Cell membrane</location>
        <topology evidence="1">Peripheral membrane protein</topology>
    </subcellularLocation>
    <subcellularLocation>
        <location evidence="2">Cytoplasm</location>
        <location evidence="2">Cytoskeleton</location>
    </subcellularLocation>
</comment>
<feature type="region of interest" description="Disordered" evidence="8">
    <location>
        <begin position="102"/>
        <end position="143"/>
    </location>
</feature>
<dbReference type="OMA" id="IRIAKXS"/>
<evidence type="ECO:0000256" key="8">
    <source>
        <dbReference type="SAM" id="MobiDB-lite"/>
    </source>
</evidence>
<dbReference type="Pfam" id="PF00169">
    <property type="entry name" value="PH"/>
    <property type="match status" value="1"/>
</dbReference>
<dbReference type="InterPro" id="IPR011993">
    <property type="entry name" value="PH-like_dom_sf"/>
</dbReference>
<keyword evidence="5" id="KW-0472">Membrane</keyword>
<dbReference type="Gene3D" id="2.30.29.30">
    <property type="entry name" value="Pleckstrin-homology domain (PH domain)/Phosphotyrosine-binding domain (PTB)"/>
    <property type="match status" value="1"/>
</dbReference>
<feature type="compositionally biased region" description="Acidic residues" evidence="8">
    <location>
        <begin position="1"/>
        <end position="23"/>
    </location>
</feature>
<reference evidence="11" key="2">
    <citation type="submission" date="2025-09" db="UniProtKB">
        <authorList>
            <consortium name="Ensembl"/>
        </authorList>
    </citation>
    <scope>IDENTIFICATION</scope>
</reference>
<proteinExistence type="inferred from homology"/>
<dbReference type="InterPro" id="IPR039664">
    <property type="entry name" value="GRB/APBB1IP"/>
</dbReference>
<evidence type="ECO:0000313" key="11">
    <source>
        <dbReference type="Ensembl" id="ENSNBRP00000009225.1"/>
    </source>
</evidence>
<dbReference type="GO" id="GO:0005886">
    <property type="term" value="C:plasma membrane"/>
    <property type="evidence" value="ECO:0007669"/>
    <property type="project" value="UniProtKB-SubCell"/>
</dbReference>
<evidence type="ECO:0000256" key="5">
    <source>
        <dbReference type="ARBA" id="ARBA00023136"/>
    </source>
</evidence>
<feature type="domain" description="PH" evidence="9">
    <location>
        <begin position="420"/>
        <end position="522"/>
    </location>
</feature>
<evidence type="ECO:0000256" key="7">
    <source>
        <dbReference type="ARBA" id="ARBA00038382"/>
    </source>
</evidence>
<evidence type="ECO:0000259" key="10">
    <source>
        <dbReference type="PROSITE" id="PS50200"/>
    </source>
</evidence>
<keyword evidence="3" id="KW-1003">Cell membrane</keyword>
<accession>A0A3Q4GIS6</accession>
<evidence type="ECO:0000313" key="12">
    <source>
        <dbReference type="Proteomes" id="UP000261580"/>
    </source>
</evidence>
<evidence type="ECO:0000256" key="3">
    <source>
        <dbReference type="ARBA" id="ARBA00022475"/>
    </source>
</evidence>
<dbReference type="PANTHER" id="PTHR11243">
    <property type="entry name" value="GROWTH FACTOR RECEPTOR-BOUND PROTEIN"/>
    <property type="match status" value="1"/>
</dbReference>
<keyword evidence="4" id="KW-0963">Cytoplasm</keyword>
<evidence type="ECO:0000256" key="2">
    <source>
        <dbReference type="ARBA" id="ARBA00004245"/>
    </source>
</evidence>
<sequence>MDQVSDDELDHGAEEDSDKEDQDLDKMFGAWLGELDKLTQSLDDGRPQKALQKPPLRQETNMANFSYRFSMYNINEALNQGDTVDLDALMADLCSIEQELNTISKPNSTSRSQSKGQQRAAGGRSASTKHTGTSGGGSSGGSPAELWAFKTKSAVPKQFDTHSMPWSDGHDSLSHVPPVFACMCLHCLCLHPFLYPRPLSSHTHTPHLPAPTRLFQHVTLRRANSKPARRQLDFTSREGEVDRHSYLDQETSLILKSIAGKPSHLLTKEEQAAKLKAEKIRVALEKIKEAQVKKLVIRVHMSDESSKTMMVDERQTVRQVLDSLLDKSHCGYSPDWSLVETITELQMERIFEDHENLVENLLNWTRDSHNKLMFIERIEKYALFKNPQNYLLGRKETSEMADRNKEALLEECFCGGSVSVPEIEGILWLKEDGKKSWKKRYFLLRASGIYYASRDLVCFLQLDHVNVYYGQDYRSKYKAPTDYCLALKHPQIQKKSQYIKYLCCDDVRTLHQWVNGIRIAKYGKQLYLNYQEAMKRTEAAYDWSSLSTSSIRSGSSSASIPGSLTS</sequence>
<dbReference type="InterPro" id="IPR039665">
    <property type="entry name" value="PH_APBB1IP"/>
</dbReference>
<evidence type="ECO:0000256" key="1">
    <source>
        <dbReference type="ARBA" id="ARBA00004202"/>
    </source>
</evidence>
<dbReference type="CDD" id="cd01259">
    <property type="entry name" value="PH_APBB1IP"/>
    <property type="match status" value="1"/>
</dbReference>
<evidence type="ECO:0000256" key="6">
    <source>
        <dbReference type="ARBA" id="ARBA00023212"/>
    </source>
</evidence>
<comment type="similarity">
    <text evidence="7">Belongs to the MRL family.</text>
</comment>
<protein>
    <submittedName>
        <fullName evidence="11">Ras association (RalGDS/AF-6) and pleckstrin homology domains 1b</fullName>
    </submittedName>
</protein>
<dbReference type="FunFam" id="2.30.29.30:FF:000048">
    <property type="entry name" value="Ras association (RalGDS/AF-6) and pleckstrin homology domains 1"/>
    <property type="match status" value="1"/>
</dbReference>
<dbReference type="SUPFAM" id="SSF54236">
    <property type="entry name" value="Ubiquitin-like"/>
    <property type="match status" value="1"/>
</dbReference>
<dbReference type="PROSITE" id="PS50200">
    <property type="entry name" value="RA"/>
    <property type="match status" value="1"/>
</dbReference>
<dbReference type="InterPro" id="IPR001849">
    <property type="entry name" value="PH_domain"/>
</dbReference>
<dbReference type="SMART" id="SM00314">
    <property type="entry name" value="RA"/>
    <property type="match status" value="1"/>
</dbReference>
<feature type="domain" description="Ras-associating" evidence="10">
    <location>
        <begin position="293"/>
        <end position="379"/>
    </location>
</feature>
<dbReference type="AlphaFoldDB" id="A0A3Q4GIS6"/>
<dbReference type="STRING" id="32507.ENSNBRP00000009225"/>
<dbReference type="FunFam" id="3.10.20.90:FF:000027">
    <property type="entry name" value="Ras association (RalGDS/AF-6) and pleckstrin homology domains 1"/>
    <property type="match status" value="1"/>
</dbReference>
<dbReference type="SUPFAM" id="SSF50729">
    <property type="entry name" value="PH domain-like"/>
    <property type="match status" value="1"/>
</dbReference>
<dbReference type="CDD" id="cd16136">
    <property type="entry name" value="RA_MRL_Lpd"/>
    <property type="match status" value="1"/>
</dbReference>